<feature type="domain" description="Penicillin-binding protein transpeptidase" evidence="19">
    <location>
        <begin position="339"/>
        <end position="618"/>
    </location>
</feature>
<evidence type="ECO:0000256" key="6">
    <source>
        <dbReference type="ARBA" id="ARBA00022676"/>
    </source>
</evidence>
<dbReference type="Pfam" id="PF00905">
    <property type="entry name" value="Transpeptidase"/>
    <property type="match status" value="1"/>
</dbReference>
<dbReference type="Gene3D" id="1.10.3810.10">
    <property type="entry name" value="Biosynthetic peptidoglycan transglycosylase-like"/>
    <property type="match status" value="1"/>
</dbReference>
<comment type="catalytic activity">
    <reaction evidence="16">
        <text>Preferential cleavage: (Ac)2-L-Lys-D-Ala-|-D-Ala. Also transpeptidation of peptidyl-alanyl moieties that are N-acyl substituents of D-alanine.</text>
        <dbReference type="EC" id="3.4.16.4"/>
    </reaction>
</comment>
<evidence type="ECO:0000256" key="9">
    <source>
        <dbReference type="ARBA" id="ARBA00022801"/>
    </source>
</evidence>
<evidence type="ECO:0000256" key="8">
    <source>
        <dbReference type="ARBA" id="ARBA00022692"/>
    </source>
</evidence>
<dbReference type="GO" id="GO:0009252">
    <property type="term" value="P:peptidoglycan biosynthetic process"/>
    <property type="evidence" value="ECO:0007669"/>
    <property type="project" value="UniProtKB-KW"/>
</dbReference>
<dbReference type="Gene3D" id="3.40.710.10">
    <property type="entry name" value="DD-peptidase/beta-lactamase superfamily"/>
    <property type="match status" value="1"/>
</dbReference>
<evidence type="ECO:0000256" key="18">
    <source>
        <dbReference type="SAM" id="Phobius"/>
    </source>
</evidence>
<keyword evidence="9" id="KW-0378">Hydrolase</keyword>
<dbReference type="InterPro" id="IPR036950">
    <property type="entry name" value="PBP_transglycosylase"/>
</dbReference>
<dbReference type="Proteomes" id="UP000187134">
    <property type="component" value="Unassembled WGS sequence"/>
</dbReference>
<evidence type="ECO:0000256" key="4">
    <source>
        <dbReference type="ARBA" id="ARBA00022645"/>
    </source>
</evidence>
<keyword evidence="13 18" id="KW-0472">Membrane</keyword>
<dbReference type="NCBIfam" id="TIGR02074">
    <property type="entry name" value="PBP_1a_fam"/>
    <property type="match status" value="1"/>
</dbReference>
<dbReference type="InterPro" id="IPR012338">
    <property type="entry name" value="Beta-lactam/transpept-like"/>
</dbReference>
<evidence type="ECO:0000256" key="1">
    <source>
        <dbReference type="ARBA" id="ARBA00007090"/>
    </source>
</evidence>
<organism evidence="21 22">
    <name type="scientific">Paenibacillus amylolyticus</name>
    <dbReference type="NCBI Taxonomy" id="1451"/>
    <lineage>
        <taxon>Bacteria</taxon>
        <taxon>Bacillati</taxon>
        <taxon>Bacillota</taxon>
        <taxon>Bacilli</taxon>
        <taxon>Bacillales</taxon>
        <taxon>Paenibacillaceae</taxon>
        <taxon>Paenibacillus</taxon>
    </lineage>
</organism>
<evidence type="ECO:0000259" key="19">
    <source>
        <dbReference type="Pfam" id="PF00905"/>
    </source>
</evidence>
<evidence type="ECO:0000256" key="16">
    <source>
        <dbReference type="ARBA" id="ARBA00034000"/>
    </source>
</evidence>
<keyword evidence="4" id="KW-0121">Carboxypeptidase</keyword>
<dbReference type="InterPro" id="IPR001460">
    <property type="entry name" value="PCN-bd_Tpept"/>
</dbReference>
<dbReference type="PANTHER" id="PTHR32282:SF32">
    <property type="entry name" value="PENICILLIN-BINDING PROTEIN 2A"/>
    <property type="match status" value="1"/>
</dbReference>
<protein>
    <submittedName>
        <fullName evidence="21">Uncharacterized protein</fullName>
    </submittedName>
</protein>
<dbReference type="InterPro" id="IPR050396">
    <property type="entry name" value="Glycosyltr_51/Transpeptidase"/>
</dbReference>
<dbReference type="GO" id="GO:0008955">
    <property type="term" value="F:peptidoglycan glycosyltransferase activity"/>
    <property type="evidence" value="ECO:0007669"/>
    <property type="project" value="UniProtKB-EC"/>
</dbReference>
<accession>A0A1R1C318</accession>
<dbReference type="SUPFAM" id="SSF53955">
    <property type="entry name" value="Lysozyme-like"/>
    <property type="match status" value="1"/>
</dbReference>
<evidence type="ECO:0000256" key="12">
    <source>
        <dbReference type="ARBA" id="ARBA00022989"/>
    </source>
</evidence>
<evidence type="ECO:0000256" key="5">
    <source>
        <dbReference type="ARBA" id="ARBA00022670"/>
    </source>
</evidence>
<evidence type="ECO:0000256" key="11">
    <source>
        <dbReference type="ARBA" id="ARBA00022984"/>
    </source>
</evidence>
<reference evidence="21 22" key="1">
    <citation type="submission" date="2016-11" db="EMBL/GenBank/DDBJ databases">
        <title>Paenibacillus species isolates.</title>
        <authorList>
            <person name="Beno S.M."/>
        </authorList>
    </citation>
    <scope>NUCLEOTIDE SEQUENCE [LARGE SCALE GENOMIC DNA]</scope>
    <source>
        <strain evidence="21 22">FSL H8-0246</strain>
    </source>
</reference>
<dbReference type="RefSeq" id="WP_076330051.1">
    <property type="nucleotide sequence ID" value="NZ_MRTJ01000001.1"/>
</dbReference>
<dbReference type="OrthoDB" id="9766909at2"/>
<evidence type="ECO:0000256" key="3">
    <source>
        <dbReference type="ARBA" id="ARBA00022475"/>
    </source>
</evidence>
<proteinExistence type="inferred from homology"/>
<evidence type="ECO:0000256" key="13">
    <source>
        <dbReference type="ARBA" id="ARBA00023136"/>
    </source>
</evidence>
<dbReference type="GO" id="GO:0009002">
    <property type="term" value="F:serine-type D-Ala-D-Ala carboxypeptidase activity"/>
    <property type="evidence" value="ECO:0007669"/>
    <property type="project" value="UniProtKB-EC"/>
</dbReference>
<dbReference type="InterPro" id="IPR001264">
    <property type="entry name" value="Glyco_trans_51"/>
</dbReference>
<evidence type="ECO:0000256" key="17">
    <source>
        <dbReference type="ARBA" id="ARBA00049902"/>
    </source>
</evidence>
<dbReference type="InterPro" id="IPR023346">
    <property type="entry name" value="Lysozyme-like_dom_sf"/>
</dbReference>
<dbReference type="AlphaFoldDB" id="A0A1R1C318"/>
<evidence type="ECO:0000256" key="14">
    <source>
        <dbReference type="ARBA" id="ARBA00023268"/>
    </source>
</evidence>
<dbReference type="GO" id="GO:0006508">
    <property type="term" value="P:proteolysis"/>
    <property type="evidence" value="ECO:0007669"/>
    <property type="project" value="UniProtKB-KW"/>
</dbReference>
<keyword evidence="14" id="KW-0511">Multifunctional enzyme</keyword>
<comment type="catalytic activity">
    <reaction evidence="17">
        <text>[GlcNAc-(1-&gt;4)-Mur2Ac(oyl-L-Ala-gamma-D-Glu-L-Lys-D-Ala-D-Ala)](n)-di-trans,octa-cis-undecaprenyl diphosphate + beta-D-GlcNAc-(1-&gt;4)-Mur2Ac(oyl-L-Ala-gamma-D-Glu-L-Lys-D-Ala-D-Ala)-di-trans,octa-cis-undecaprenyl diphosphate = [GlcNAc-(1-&gt;4)-Mur2Ac(oyl-L-Ala-gamma-D-Glu-L-Lys-D-Ala-D-Ala)](n+1)-di-trans,octa-cis-undecaprenyl diphosphate + di-trans,octa-cis-undecaprenyl diphosphate + H(+)</text>
        <dbReference type="Rhea" id="RHEA:23708"/>
        <dbReference type="Rhea" id="RHEA-COMP:9602"/>
        <dbReference type="Rhea" id="RHEA-COMP:9603"/>
        <dbReference type="ChEBI" id="CHEBI:15378"/>
        <dbReference type="ChEBI" id="CHEBI:58405"/>
        <dbReference type="ChEBI" id="CHEBI:60033"/>
        <dbReference type="ChEBI" id="CHEBI:78435"/>
        <dbReference type="EC" id="2.4.99.28"/>
    </reaction>
</comment>
<keyword evidence="3" id="KW-1003">Cell membrane</keyword>
<comment type="similarity">
    <text evidence="2">In the N-terminal section; belongs to the glycosyltransferase 51 family.</text>
</comment>
<keyword evidence="15" id="KW-0961">Cell wall biogenesis/degradation</keyword>
<dbReference type="FunFam" id="1.10.3810.10:FF:000001">
    <property type="entry name" value="Penicillin-binding protein 1A"/>
    <property type="match status" value="1"/>
</dbReference>
<keyword evidence="6" id="KW-0328">Glycosyltransferase</keyword>
<name>A0A1R1C318_PAEAM</name>
<dbReference type="Pfam" id="PF00912">
    <property type="entry name" value="Transgly"/>
    <property type="match status" value="1"/>
</dbReference>
<dbReference type="GO" id="GO:0008658">
    <property type="term" value="F:penicillin binding"/>
    <property type="evidence" value="ECO:0007669"/>
    <property type="project" value="InterPro"/>
</dbReference>
<dbReference type="SUPFAM" id="SSF56601">
    <property type="entry name" value="beta-lactamase/transpeptidase-like"/>
    <property type="match status" value="1"/>
</dbReference>
<comment type="similarity">
    <text evidence="1">In the C-terminal section; belongs to the transpeptidase family.</text>
</comment>
<dbReference type="GO" id="GO:0071555">
    <property type="term" value="P:cell wall organization"/>
    <property type="evidence" value="ECO:0007669"/>
    <property type="project" value="UniProtKB-KW"/>
</dbReference>
<feature type="transmembrane region" description="Helical" evidence="18">
    <location>
        <begin position="9"/>
        <end position="31"/>
    </location>
</feature>
<evidence type="ECO:0000256" key="10">
    <source>
        <dbReference type="ARBA" id="ARBA00022960"/>
    </source>
</evidence>
<gene>
    <name evidence="21" type="ORF">BK131_00515</name>
</gene>
<keyword evidence="7" id="KW-0808">Transferase</keyword>
<dbReference type="EMBL" id="MRTJ01000001">
    <property type="protein sequence ID" value="OMF16523.1"/>
    <property type="molecule type" value="Genomic_DNA"/>
</dbReference>
<keyword evidence="5" id="KW-0645">Protease</keyword>
<comment type="caution">
    <text evidence="21">The sequence shown here is derived from an EMBL/GenBank/DDBJ whole genome shotgun (WGS) entry which is preliminary data.</text>
</comment>
<dbReference type="GO" id="GO:0008360">
    <property type="term" value="P:regulation of cell shape"/>
    <property type="evidence" value="ECO:0007669"/>
    <property type="project" value="UniProtKB-KW"/>
</dbReference>
<keyword evidence="11" id="KW-0573">Peptidoglycan synthesis</keyword>
<keyword evidence="12 18" id="KW-1133">Transmembrane helix</keyword>
<sequence>MLKNGRKRWVYTVFDAAVFVVLMLTVFYLYLFSYGERMLRNHPEAMQVASSTIITNAEGREISRLHTQTKGYSEYADLNAMPDLLKMAFLVTEDRRFYNHDGLDFIGLGRAIVQDIIHMDLSQGGSTITQQLARNLYLNGDKTLTRKGNEISIAMALEKKFNKDEILEMYLNQIYMGRQQYGVKAAAWRYFGIKDMHQLELWQIATLAGMPKGPSIYNPVDHQNLSKQRRAVILGLMHEQGLITRKQMLEARNVDYTPPDTVLSVTATPGLSEPAYVSAVDTVIQEASRLTGKSEAEIQAAGWIIQTGLDRQAQLGMEETFADSTRFPDDRQDEQVQASMVIIDQHNGEVKAMMGGRNPLKGGINRAIMDARQPGSSFKPIIAYGPALESGKFKPESILPDKRMQYGNYQPSNLGGRYSGSVSLSQALQKSINAPAVWLLHETGLNHAHQFAARLGIELGKEDLNLSIALGGVHQGVSPMKMAQAYTVFANNGKLNTAHLIRKITDSHGRTIYAHKSENKQVISSSTANAMTIMLQNVVSQGTGSRAQLGQHKVAGKTGTTQAALPGVSREANRDLWFVGYTSNWTAAVWMGFDHTDAEHYMRSGSGVAAELFASVMKRATQ</sequence>
<dbReference type="PANTHER" id="PTHR32282">
    <property type="entry name" value="BINDING PROTEIN TRANSPEPTIDASE, PUTATIVE-RELATED"/>
    <property type="match status" value="1"/>
</dbReference>
<evidence type="ECO:0000256" key="7">
    <source>
        <dbReference type="ARBA" id="ARBA00022679"/>
    </source>
</evidence>
<keyword evidence="10" id="KW-0133">Cell shape</keyword>
<evidence type="ECO:0000313" key="21">
    <source>
        <dbReference type="EMBL" id="OMF16523.1"/>
    </source>
</evidence>
<evidence type="ECO:0000256" key="2">
    <source>
        <dbReference type="ARBA" id="ARBA00007739"/>
    </source>
</evidence>
<evidence type="ECO:0000259" key="20">
    <source>
        <dbReference type="Pfam" id="PF00912"/>
    </source>
</evidence>
<dbReference type="GO" id="GO:0030288">
    <property type="term" value="C:outer membrane-bounded periplasmic space"/>
    <property type="evidence" value="ECO:0007669"/>
    <property type="project" value="TreeGrafter"/>
</dbReference>
<feature type="domain" description="Glycosyl transferase family 51" evidence="20">
    <location>
        <begin position="61"/>
        <end position="237"/>
    </location>
</feature>
<evidence type="ECO:0000313" key="22">
    <source>
        <dbReference type="Proteomes" id="UP000187134"/>
    </source>
</evidence>
<evidence type="ECO:0000256" key="15">
    <source>
        <dbReference type="ARBA" id="ARBA00023316"/>
    </source>
</evidence>
<keyword evidence="8 18" id="KW-0812">Transmembrane</keyword>